<feature type="domain" description="Tle cognate immunity protein 4 N-terminal" evidence="2">
    <location>
        <begin position="13"/>
        <end position="138"/>
    </location>
</feature>
<dbReference type="Proteomes" id="UP000437862">
    <property type="component" value="Chromosome"/>
</dbReference>
<evidence type="ECO:0000313" key="5">
    <source>
        <dbReference type="Proteomes" id="UP000315112"/>
    </source>
</evidence>
<dbReference type="Pfam" id="PF18426">
    <property type="entry name" value="Tli4_C"/>
    <property type="match status" value="1"/>
</dbReference>
<dbReference type="EMBL" id="VLKW01000016">
    <property type="protein sequence ID" value="TWI42092.1"/>
    <property type="molecule type" value="Genomic_DNA"/>
</dbReference>
<sequence length="410" mass="45644">MDDTRGKAESFHPICVGRFLIDIPADMQFSYGGSQVYGWRVSSDVSESEAQFSRRLFAREQELAAGKNERGLPNLELVREVRNAPANGKIFMFDRQWTYHFEGPKKIDHNSATIEALARVDGVSFTFYLEIGDSDEVEELQALLGQLRVRRNDELPERSGFCFGNGIILDPIPTAKPIESTVLFAGWAERPDINIALSTMSGVKNDTTLLQRHADNSVHARYASHFKTIFKGRREINGIPGEELSERVKELNGTYGHSYMWESDTVKEADALRPFLTLELSTGVGRPGEPVNSSLPDKDVQTLWDQISGSLRLRQVQPASLKEGARANVERKETSVRASQSCPATGWWSCSADVEGHQVLGGATQHFVKGARMPQAQLLAPTTVLDKLKNHQPTFTLSTPTEWTLTKAQP</sequence>
<dbReference type="AlphaFoldDB" id="A0A562PC91"/>
<gene>
    <name evidence="3" type="ORF">GO485_14530</name>
    <name evidence="4" type="ORF">IP92_05623</name>
</gene>
<reference evidence="3 6" key="3">
    <citation type="submission" date="2019-12" db="EMBL/GenBank/DDBJ databases">
        <title>Draft Genome Sequences of Six Type Strains of the Genus Massilia.</title>
        <authorList>
            <person name="Miess H."/>
            <person name="Frediansyah A."/>
            <person name="Goeker M."/>
            <person name="Gross H."/>
        </authorList>
    </citation>
    <scope>NUCLEOTIDE SEQUENCE [LARGE SCALE GENOMIC DNA]</scope>
    <source>
        <strain evidence="3 6">DSM 26639</strain>
    </source>
</reference>
<keyword evidence="6" id="KW-1185">Reference proteome</keyword>
<dbReference type="RefSeq" id="WP_145881636.1">
    <property type="nucleotide sequence ID" value="NZ_CP046904.1"/>
</dbReference>
<evidence type="ECO:0000313" key="4">
    <source>
        <dbReference type="EMBL" id="TWI42092.1"/>
    </source>
</evidence>
<accession>A0A562PC91</accession>
<organism evidence="4 5">
    <name type="scientific">Pseudoduganella flava</name>
    <dbReference type="NCBI Taxonomy" id="871742"/>
    <lineage>
        <taxon>Bacteria</taxon>
        <taxon>Pseudomonadati</taxon>
        <taxon>Pseudomonadota</taxon>
        <taxon>Betaproteobacteria</taxon>
        <taxon>Burkholderiales</taxon>
        <taxon>Oxalobacteraceae</taxon>
        <taxon>Telluria group</taxon>
        <taxon>Pseudoduganella</taxon>
    </lineage>
</organism>
<evidence type="ECO:0000313" key="3">
    <source>
        <dbReference type="EMBL" id="QGZ40142.1"/>
    </source>
</evidence>
<reference evidence="4 5" key="1">
    <citation type="journal article" date="2015" name="Stand. Genomic Sci.">
        <title>Genomic Encyclopedia of Bacterial and Archaeal Type Strains, Phase III: the genomes of soil and plant-associated and newly described type strains.</title>
        <authorList>
            <person name="Whitman W.B."/>
            <person name="Woyke T."/>
            <person name="Klenk H.P."/>
            <person name="Zhou Y."/>
            <person name="Lilburn T.G."/>
            <person name="Beck B.J."/>
            <person name="De Vos P."/>
            <person name="Vandamme P."/>
            <person name="Eisen J.A."/>
            <person name="Garrity G."/>
            <person name="Hugenholtz P."/>
            <person name="Kyrpides N.C."/>
        </authorList>
    </citation>
    <scope>NUCLEOTIDE SEQUENCE [LARGE SCALE GENOMIC DNA]</scope>
    <source>
        <strain evidence="4 5">CGMCC 1.10685</strain>
    </source>
</reference>
<dbReference type="EMBL" id="CP046904">
    <property type="protein sequence ID" value="QGZ40142.1"/>
    <property type="molecule type" value="Genomic_DNA"/>
</dbReference>
<evidence type="ECO:0000259" key="2">
    <source>
        <dbReference type="Pfam" id="PF18443"/>
    </source>
</evidence>
<dbReference type="InterPro" id="IPR040761">
    <property type="entry name" value="Tli4_N"/>
</dbReference>
<proteinExistence type="predicted"/>
<evidence type="ECO:0008006" key="7">
    <source>
        <dbReference type="Google" id="ProtNLM"/>
    </source>
</evidence>
<dbReference type="Proteomes" id="UP000315112">
    <property type="component" value="Unassembled WGS sequence"/>
</dbReference>
<dbReference type="InterPro" id="IPR041290">
    <property type="entry name" value="Tli4_C"/>
</dbReference>
<protein>
    <recommendedName>
        <fullName evidence="7">Tle cognate immunity protein 4 C-terminal domain-containing protein</fullName>
    </recommendedName>
</protein>
<name>A0A562PC91_9BURK</name>
<reference evidence="4" key="2">
    <citation type="submission" date="2019-07" db="EMBL/GenBank/DDBJ databases">
        <authorList>
            <person name="Whitman W."/>
            <person name="Huntemann M."/>
            <person name="Clum A."/>
            <person name="Pillay M."/>
            <person name="Palaniappan K."/>
            <person name="Varghese N."/>
            <person name="Mikhailova N."/>
            <person name="Stamatis D."/>
            <person name="Reddy T."/>
            <person name="Daum C."/>
            <person name="Shapiro N."/>
            <person name="Ivanova N."/>
            <person name="Kyrpides N."/>
            <person name="Woyke T."/>
        </authorList>
    </citation>
    <scope>NUCLEOTIDE SEQUENCE</scope>
    <source>
        <strain evidence="4">CGMCC 1.10685</strain>
    </source>
</reference>
<dbReference type="Pfam" id="PF18443">
    <property type="entry name" value="Tli4_N"/>
    <property type="match status" value="1"/>
</dbReference>
<dbReference type="OrthoDB" id="8722129at2"/>
<feature type="domain" description="Tle cognate immunity protein 4 C-terminal" evidence="1">
    <location>
        <begin position="154"/>
        <end position="315"/>
    </location>
</feature>
<evidence type="ECO:0000313" key="6">
    <source>
        <dbReference type="Proteomes" id="UP000437862"/>
    </source>
</evidence>
<evidence type="ECO:0000259" key="1">
    <source>
        <dbReference type="Pfam" id="PF18426"/>
    </source>
</evidence>